<dbReference type="Proteomes" id="UP000007266">
    <property type="component" value="Linkage group 5"/>
</dbReference>
<feature type="signal peptide" evidence="4">
    <location>
        <begin position="1"/>
        <end position="21"/>
    </location>
</feature>
<dbReference type="STRING" id="7070.A0A139WI11"/>
<dbReference type="FunCoup" id="A0A139WI11">
    <property type="interactions" value="113"/>
</dbReference>
<dbReference type="eggNOG" id="KOG4063">
    <property type="taxonomic scope" value="Eukaryota"/>
</dbReference>
<comment type="subcellular location">
    <subcellularLocation>
        <location evidence="1">Secreted</location>
    </subcellularLocation>
</comment>
<feature type="chain" id="PRO_5007299998" evidence="4">
    <location>
        <begin position="22"/>
        <end position="155"/>
    </location>
</feature>
<protein>
    <submittedName>
        <fullName evidence="6">Protein NPC2 homolog-like Protein</fullName>
    </submittedName>
</protein>
<dbReference type="OMA" id="PVWCIRL"/>
<dbReference type="EMBL" id="KQ971342">
    <property type="protein sequence ID" value="KYB27613.1"/>
    <property type="molecule type" value="Genomic_DNA"/>
</dbReference>
<evidence type="ECO:0000256" key="3">
    <source>
        <dbReference type="ARBA" id="ARBA00022525"/>
    </source>
</evidence>
<dbReference type="PANTHER" id="PTHR11306:SF68">
    <property type="entry name" value="NPC INTRACELLULAR CHOLESTEROL TRANSPORTER 2"/>
    <property type="match status" value="1"/>
</dbReference>
<evidence type="ECO:0000256" key="4">
    <source>
        <dbReference type="SAM" id="SignalP"/>
    </source>
</evidence>
<dbReference type="InterPro" id="IPR014756">
    <property type="entry name" value="Ig_E-set"/>
</dbReference>
<reference evidence="6 7" key="2">
    <citation type="journal article" date="2010" name="Nucleic Acids Res.">
        <title>BeetleBase in 2010: revisions to provide comprehensive genomic information for Tribolium castaneum.</title>
        <authorList>
            <person name="Kim H.S."/>
            <person name="Murphy T."/>
            <person name="Xia J."/>
            <person name="Caragea D."/>
            <person name="Park Y."/>
            <person name="Beeman R.W."/>
            <person name="Lorenzen M.D."/>
            <person name="Butcher S."/>
            <person name="Manak J.R."/>
            <person name="Brown S.J."/>
        </authorList>
    </citation>
    <scope>GENOME REANNOTATION</scope>
    <source>
        <strain evidence="6 7">Georgia GA2</strain>
    </source>
</reference>
<dbReference type="InterPro" id="IPR039670">
    <property type="entry name" value="NPC2-like"/>
</dbReference>
<dbReference type="Gene3D" id="2.60.40.770">
    <property type="match status" value="1"/>
</dbReference>
<evidence type="ECO:0000256" key="1">
    <source>
        <dbReference type="ARBA" id="ARBA00004613"/>
    </source>
</evidence>
<evidence type="ECO:0000313" key="7">
    <source>
        <dbReference type="Proteomes" id="UP000007266"/>
    </source>
</evidence>
<evidence type="ECO:0000256" key="2">
    <source>
        <dbReference type="ARBA" id="ARBA00006370"/>
    </source>
</evidence>
<organism evidence="6 7">
    <name type="scientific">Tribolium castaneum</name>
    <name type="common">Red flour beetle</name>
    <dbReference type="NCBI Taxonomy" id="7070"/>
    <lineage>
        <taxon>Eukaryota</taxon>
        <taxon>Metazoa</taxon>
        <taxon>Ecdysozoa</taxon>
        <taxon>Arthropoda</taxon>
        <taxon>Hexapoda</taxon>
        <taxon>Insecta</taxon>
        <taxon>Pterygota</taxon>
        <taxon>Neoptera</taxon>
        <taxon>Endopterygota</taxon>
        <taxon>Coleoptera</taxon>
        <taxon>Polyphaga</taxon>
        <taxon>Cucujiformia</taxon>
        <taxon>Tenebrionidae</taxon>
        <taxon>Tenebrionidae incertae sedis</taxon>
        <taxon>Tribolium</taxon>
    </lineage>
</organism>
<dbReference type="Pfam" id="PF02221">
    <property type="entry name" value="E1_DerP2_DerF2"/>
    <property type="match status" value="1"/>
</dbReference>
<dbReference type="InterPro" id="IPR003172">
    <property type="entry name" value="ML_dom"/>
</dbReference>
<gene>
    <name evidence="6" type="primary">AUGUSTUS-3.0.2_33067</name>
    <name evidence="6" type="ORF">TcasGA2_TC033067</name>
</gene>
<accession>A0A139WI11</accession>
<feature type="domain" description="MD-2-related lipid-recognition" evidence="5">
    <location>
        <begin position="24"/>
        <end position="150"/>
    </location>
</feature>
<keyword evidence="7" id="KW-1185">Reference proteome</keyword>
<dbReference type="GO" id="GO:0005576">
    <property type="term" value="C:extracellular region"/>
    <property type="evidence" value="ECO:0007669"/>
    <property type="project" value="UniProtKB-SubCell"/>
</dbReference>
<dbReference type="FunFam" id="2.60.40.770:FF:000001">
    <property type="entry name" value="NPC intracellular cholesterol transporter 2"/>
    <property type="match status" value="1"/>
</dbReference>
<dbReference type="SMART" id="SM00737">
    <property type="entry name" value="ML"/>
    <property type="match status" value="1"/>
</dbReference>
<dbReference type="PANTHER" id="PTHR11306">
    <property type="entry name" value="NIEMANN PICK TYPE C2 PROTEIN NPC2-RELATED"/>
    <property type="match status" value="1"/>
</dbReference>
<dbReference type="InParanoid" id="A0A139WI11"/>
<dbReference type="KEGG" id="tca:107397926"/>
<evidence type="ECO:0000313" key="6">
    <source>
        <dbReference type="EMBL" id="KYB27613.1"/>
    </source>
</evidence>
<comment type="similarity">
    <text evidence="2">Belongs to the NPC2 family.</text>
</comment>
<dbReference type="GO" id="GO:0015918">
    <property type="term" value="P:sterol transport"/>
    <property type="evidence" value="ECO:0000318"/>
    <property type="project" value="GO_Central"/>
</dbReference>
<dbReference type="SUPFAM" id="SSF81296">
    <property type="entry name" value="E set domains"/>
    <property type="match status" value="1"/>
</dbReference>
<name>A0A139WI11_TRICA</name>
<dbReference type="OrthoDB" id="6489092at2759"/>
<keyword evidence="3" id="KW-0964">Secreted</keyword>
<sequence length="155" mass="17519">MTASSVLVLYSLVVFIFTADATLVSKCKFGTDHSPELVEIPGCDSEPCAFYLNEHNAMTMKFRSPRYLENFRPMALAIALGVNVTYPLGQDDGCVGVTNTPCPLAENEYIEYTYSMYILPIFPKISFTIEFSLIDKDQDDEQVECFRLDVELKDR</sequence>
<evidence type="ECO:0000259" key="5">
    <source>
        <dbReference type="SMART" id="SM00737"/>
    </source>
</evidence>
<reference evidence="6 7" key="1">
    <citation type="journal article" date="2008" name="Nature">
        <title>The genome of the model beetle and pest Tribolium castaneum.</title>
        <authorList>
            <consortium name="Tribolium Genome Sequencing Consortium"/>
            <person name="Richards S."/>
            <person name="Gibbs R.A."/>
            <person name="Weinstock G.M."/>
            <person name="Brown S.J."/>
            <person name="Denell R."/>
            <person name="Beeman R.W."/>
            <person name="Gibbs R."/>
            <person name="Beeman R.W."/>
            <person name="Brown S.J."/>
            <person name="Bucher G."/>
            <person name="Friedrich M."/>
            <person name="Grimmelikhuijzen C.J."/>
            <person name="Klingler M."/>
            <person name="Lorenzen M."/>
            <person name="Richards S."/>
            <person name="Roth S."/>
            <person name="Schroder R."/>
            <person name="Tautz D."/>
            <person name="Zdobnov E.M."/>
            <person name="Muzny D."/>
            <person name="Gibbs R.A."/>
            <person name="Weinstock G.M."/>
            <person name="Attaway T."/>
            <person name="Bell S."/>
            <person name="Buhay C.J."/>
            <person name="Chandrabose M.N."/>
            <person name="Chavez D."/>
            <person name="Clerk-Blankenburg K.P."/>
            <person name="Cree A."/>
            <person name="Dao M."/>
            <person name="Davis C."/>
            <person name="Chacko J."/>
            <person name="Dinh H."/>
            <person name="Dugan-Rocha S."/>
            <person name="Fowler G."/>
            <person name="Garner T.T."/>
            <person name="Garnes J."/>
            <person name="Gnirke A."/>
            <person name="Hawes A."/>
            <person name="Hernandez J."/>
            <person name="Hines S."/>
            <person name="Holder M."/>
            <person name="Hume J."/>
            <person name="Jhangiani S.N."/>
            <person name="Joshi V."/>
            <person name="Khan Z.M."/>
            <person name="Jackson L."/>
            <person name="Kovar C."/>
            <person name="Kowis A."/>
            <person name="Lee S."/>
            <person name="Lewis L.R."/>
            <person name="Margolis J."/>
            <person name="Morgan M."/>
            <person name="Nazareth L.V."/>
            <person name="Nguyen N."/>
            <person name="Okwuonu G."/>
            <person name="Parker D."/>
            <person name="Richards S."/>
            <person name="Ruiz S.J."/>
            <person name="Santibanez J."/>
            <person name="Savard J."/>
            <person name="Scherer S.E."/>
            <person name="Schneider B."/>
            <person name="Sodergren E."/>
            <person name="Tautz D."/>
            <person name="Vattahil S."/>
            <person name="Villasana D."/>
            <person name="White C.S."/>
            <person name="Wright R."/>
            <person name="Park Y."/>
            <person name="Beeman R.W."/>
            <person name="Lord J."/>
            <person name="Oppert B."/>
            <person name="Lorenzen M."/>
            <person name="Brown S."/>
            <person name="Wang L."/>
            <person name="Savard J."/>
            <person name="Tautz D."/>
            <person name="Richards S."/>
            <person name="Weinstock G."/>
            <person name="Gibbs R.A."/>
            <person name="Liu Y."/>
            <person name="Worley K."/>
            <person name="Weinstock G."/>
            <person name="Elsik C.G."/>
            <person name="Reese J.T."/>
            <person name="Elhaik E."/>
            <person name="Landan G."/>
            <person name="Graur D."/>
            <person name="Arensburger P."/>
            <person name="Atkinson P."/>
            <person name="Beeman R.W."/>
            <person name="Beidler J."/>
            <person name="Brown S.J."/>
            <person name="Demuth J.P."/>
            <person name="Drury D.W."/>
            <person name="Du Y.Z."/>
            <person name="Fujiwara H."/>
            <person name="Lorenzen M."/>
            <person name="Maselli V."/>
            <person name="Osanai M."/>
            <person name="Park Y."/>
            <person name="Robertson H.M."/>
            <person name="Tu Z."/>
            <person name="Wang J.J."/>
            <person name="Wang S."/>
            <person name="Richards S."/>
            <person name="Song H."/>
            <person name="Zhang L."/>
            <person name="Sodergren E."/>
            <person name="Werner D."/>
            <person name="Stanke M."/>
            <person name="Morgenstern B."/>
            <person name="Solovyev V."/>
            <person name="Kosarev P."/>
            <person name="Brown G."/>
            <person name="Chen H.C."/>
            <person name="Ermolaeva O."/>
            <person name="Hlavina W."/>
            <person name="Kapustin Y."/>
            <person name="Kiryutin B."/>
            <person name="Kitts P."/>
            <person name="Maglott D."/>
            <person name="Pruitt K."/>
            <person name="Sapojnikov V."/>
            <person name="Souvorov A."/>
            <person name="Mackey A.J."/>
            <person name="Waterhouse R.M."/>
            <person name="Wyder S."/>
            <person name="Zdobnov E.M."/>
            <person name="Zdobnov E.M."/>
            <person name="Wyder S."/>
            <person name="Kriventseva E.V."/>
            <person name="Kadowaki T."/>
            <person name="Bork P."/>
            <person name="Aranda M."/>
            <person name="Bao R."/>
            <person name="Beermann A."/>
            <person name="Berns N."/>
            <person name="Bolognesi R."/>
            <person name="Bonneton F."/>
            <person name="Bopp D."/>
            <person name="Brown S.J."/>
            <person name="Bucher G."/>
            <person name="Butts T."/>
            <person name="Chaumot A."/>
            <person name="Denell R.E."/>
            <person name="Ferrier D.E."/>
            <person name="Friedrich M."/>
            <person name="Gordon C.M."/>
            <person name="Jindra M."/>
            <person name="Klingler M."/>
            <person name="Lan Q."/>
            <person name="Lattorff H.M."/>
            <person name="Laudet V."/>
            <person name="von Levetsow C."/>
            <person name="Liu Z."/>
            <person name="Lutz R."/>
            <person name="Lynch J.A."/>
            <person name="da Fonseca R.N."/>
            <person name="Posnien N."/>
            <person name="Reuter R."/>
            <person name="Roth S."/>
            <person name="Savard J."/>
            <person name="Schinko J.B."/>
            <person name="Schmitt C."/>
            <person name="Schoppmeier M."/>
            <person name="Schroder R."/>
            <person name="Shippy T.D."/>
            <person name="Simonnet F."/>
            <person name="Marques-Souza H."/>
            <person name="Tautz D."/>
            <person name="Tomoyasu Y."/>
            <person name="Trauner J."/>
            <person name="Van der Zee M."/>
            <person name="Vervoort M."/>
            <person name="Wittkopp N."/>
            <person name="Wimmer E.A."/>
            <person name="Yang X."/>
            <person name="Jones A.K."/>
            <person name="Sattelle D.B."/>
            <person name="Ebert P.R."/>
            <person name="Nelson D."/>
            <person name="Scott J.G."/>
            <person name="Beeman R.W."/>
            <person name="Muthukrishnan S."/>
            <person name="Kramer K.J."/>
            <person name="Arakane Y."/>
            <person name="Beeman R.W."/>
            <person name="Zhu Q."/>
            <person name="Hogenkamp D."/>
            <person name="Dixit R."/>
            <person name="Oppert B."/>
            <person name="Jiang H."/>
            <person name="Zou Z."/>
            <person name="Marshall J."/>
            <person name="Elpidina E."/>
            <person name="Vinokurov K."/>
            <person name="Oppert C."/>
            <person name="Zou Z."/>
            <person name="Evans J."/>
            <person name="Lu Z."/>
            <person name="Zhao P."/>
            <person name="Sumathipala N."/>
            <person name="Altincicek B."/>
            <person name="Vilcinskas A."/>
            <person name="Williams M."/>
            <person name="Hultmark D."/>
            <person name="Hetru C."/>
            <person name="Jiang H."/>
            <person name="Grimmelikhuijzen C.J."/>
            <person name="Hauser F."/>
            <person name="Cazzamali G."/>
            <person name="Williamson M."/>
            <person name="Park Y."/>
            <person name="Li B."/>
            <person name="Tanaka Y."/>
            <person name="Predel R."/>
            <person name="Neupert S."/>
            <person name="Schachtner J."/>
            <person name="Verleyen P."/>
            <person name="Raible F."/>
            <person name="Bork P."/>
            <person name="Friedrich M."/>
            <person name="Walden K.K."/>
            <person name="Robertson H.M."/>
            <person name="Angeli S."/>
            <person name="Foret S."/>
            <person name="Bucher G."/>
            <person name="Schuetz S."/>
            <person name="Maleszka R."/>
            <person name="Wimmer E.A."/>
            <person name="Beeman R.W."/>
            <person name="Lorenzen M."/>
            <person name="Tomoyasu Y."/>
            <person name="Miller S.C."/>
            <person name="Grossmann D."/>
            <person name="Bucher G."/>
        </authorList>
    </citation>
    <scope>NUCLEOTIDE SEQUENCE [LARGE SCALE GENOMIC DNA]</scope>
    <source>
        <strain evidence="6 7">Georgia GA2</strain>
    </source>
</reference>
<keyword evidence="4" id="KW-0732">Signal</keyword>
<dbReference type="GO" id="GO:0032934">
    <property type="term" value="F:sterol binding"/>
    <property type="evidence" value="ECO:0000318"/>
    <property type="project" value="GO_Central"/>
</dbReference>
<dbReference type="AlphaFoldDB" id="A0A139WI11"/>
<proteinExistence type="inferred from homology"/>